<dbReference type="RefSeq" id="WP_245777129.1">
    <property type="nucleotide sequence ID" value="NZ_FOZV01000001.1"/>
</dbReference>
<evidence type="ECO:0000313" key="2">
    <source>
        <dbReference type="Proteomes" id="UP000198788"/>
    </source>
</evidence>
<evidence type="ECO:0000313" key="1">
    <source>
        <dbReference type="EMBL" id="SFS37914.1"/>
    </source>
</evidence>
<organism evidence="1 2">
    <name type="scientific">Brevundimonas viscosa</name>
    <dbReference type="NCBI Taxonomy" id="871741"/>
    <lineage>
        <taxon>Bacteria</taxon>
        <taxon>Pseudomonadati</taxon>
        <taxon>Pseudomonadota</taxon>
        <taxon>Alphaproteobacteria</taxon>
        <taxon>Caulobacterales</taxon>
        <taxon>Caulobacteraceae</taxon>
        <taxon>Brevundimonas</taxon>
    </lineage>
</organism>
<accession>A0A1I6PCH7</accession>
<keyword evidence="2" id="KW-1185">Reference proteome</keyword>
<reference evidence="2" key="1">
    <citation type="submission" date="2016-10" db="EMBL/GenBank/DDBJ databases">
        <authorList>
            <person name="Varghese N."/>
            <person name="Submissions S."/>
        </authorList>
    </citation>
    <scope>NUCLEOTIDE SEQUENCE [LARGE SCALE GENOMIC DNA]</scope>
    <source>
        <strain evidence="2">CGMCC 1.10683</strain>
    </source>
</reference>
<proteinExistence type="predicted"/>
<gene>
    <name evidence="1" type="ORF">SAMN05192570_1038</name>
</gene>
<dbReference type="Proteomes" id="UP000198788">
    <property type="component" value="Unassembled WGS sequence"/>
</dbReference>
<dbReference type="AlphaFoldDB" id="A0A1I6PCH7"/>
<sequence>MAKMDNLLPQWTWEDLEAVLDGFAPPGAGDPVREHLMRGLAEDARRATPRELLQQVLSAGWVMAQMGAQQGGSATDLPRAAGASAS</sequence>
<protein>
    <submittedName>
        <fullName evidence="1">Uncharacterized protein</fullName>
    </submittedName>
</protein>
<dbReference type="EMBL" id="FOZV01000001">
    <property type="protein sequence ID" value="SFS37914.1"/>
    <property type="molecule type" value="Genomic_DNA"/>
</dbReference>
<name>A0A1I6PCH7_9CAUL</name>